<dbReference type="EMBL" id="CP002665">
    <property type="protein sequence ID" value="AEI13441.1"/>
    <property type="molecule type" value="Genomic_DNA"/>
</dbReference>
<keyword evidence="1 5" id="KW-0489">Methyltransferase</keyword>
<dbReference type="PROSITE" id="PS51679">
    <property type="entry name" value="SAM_MT_C5"/>
    <property type="match status" value="1"/>
</dbReference>
<dbReference type="InterPro" id="IPR029063">
    <property type="entry name" value="SAM-dependent_MTases_sf"/>
</dbReference>
<keyword evidence="9" id="KW-1185">Reference proteome</keyword>
<dbReference type="PRINTS" id="PR00105">
    <property type="entry name" value="C5METTRFRASE"/>
</dbReference>
<dbReference type="OrthoDB" id="9813719at2"/>
<dbReference type="Proteomes" id="UP000000485">
    <property type="component" value="Chromosome"/>
</dbReference>
<dbReference type="EC" id="2.1.1.37" evidence="7"/>
<dbReference type="NCBIfam" id="TIGR00675">
    <property type="entry name" value="dcm"/>
    <property type="match status" value="1"/>
</dbReference>
<dbReference type="RefSeq" id="WP_013884958.1">
    <property type="nucleotide sequence ID" value="NC_015671.1"/>
</dbReference>
<proteinExistence type="inferred from homology"/>
<protein>
    <recommendedName>
        <fullName evidence="7">Cytosine-specific methyltransferase</fullName>
        <ecNumber evidence="7">2.1.1.37</ecNumber>
    </recommendedName>
</protein>
<dbReference type="REBASE" id="37322">
    <property type="entry name" value="M.Cgi13127ORF2948P"/>
</dbReference>
<dbReference type="Gene3D" id="3.40.50.150">
    <property type="entry name" value="Vaccinia Virus protein VP39"/>
    <property type="match status" value="1"/>
</dbReference>
<accession>F8A6F3</accession>
<dbReference type="STRING" id="593907.Celgi_2948"/>
<dbReference type="PANTHER" id="PTHR10629">
    <property type="entry name" value="CYTOSINE-SPECIFIC METHYLTRANSFERASE"/>
    <property type="match status" value="1"/>
</dbReference>
<name>F8A6F3_CELGA</name>
<feature type="active site" evidence="5">
    <location>
        <position position="85"/>
    </location>
</feature>
<dbReference type="InterPro" id="IPR001525">
    <property type="entry name" value="C5_MeTfrase"/>
</dbReference>
<keyword evidence="4" id="KW-0680">Restriction system</keyword>
<dbReference type="Pfam" id="PF00145">
    <property type="entry name" value="DNA_methylase"/>
    <property type="match status" value="1"/>
</dbReference>
<dbReference type="GO" id="GO:0003677">
    <property type="term" value="F:DNA binding"/>
    <property type="evidence" value="ECO:0007669"/>
    <property type="project" value="TreeGrafter"/>
</dbReference>
<dbReference type="eggNOG" id="COG0270">
    <property type="taxonomic scope" value="Bacteria"/>
</dbReference>
<dbReference type="GO" id="GO:0032259">
    <property type="term" value="P:methylation"/>
    <property type="evidence" value="ECO:0007669"/>
    <property type="project" value="UniProtKB-KW"/>
</dbReference>
<evidence type="ECO:0000313" key="9">
    <source>
        <dbReference type="Proteomes" id="UP000000485"/>
    </source>
</evidence>
<keyword evidence="2 5" id="KW-0808">Transferase</keyword>
<evidence type="ECO:0000256" key="1">
    <source>
        <dbReference type="ARBA" id="ARBA00022603"/>
    </source>
</evidence>
<evidence type="ECO:0000313" key="8">
    <source>
        <dbReference type="EMBL" id="AEI13441.1"/>
    </source>
</evidence>
<comment type="similarity">
    <text evidence="5 6">Belongs to the class I-like SAM-binding methyltransferase superfamily. C5-methyltransferase family.</text>
</comment>
<dbReference type="KEGG" id="cga:Celgi_2948"/>
<dbReference type="GO" id="GO:0044027">
    <property type="term" value="P:negative regulation of gene expression via chromosomal CpG island methylation"/>
    <property type="evidence" value="ECO:0007669"/>
    <property type="project" value="TreeGrafter"/>
</dbReference>
<evidence type="ECO:0000256" key="3">
    <source>
        <dbReference type="ARBA" id="ARBA00022691"/>
    </source>
</evidence>
<evidence type="ECO:0000256" key="5">
    <source>
        <dbReference type="PROSITE-ProRule" id="PRU01016"/>
    </source>
</evidence>
<organism evidence="8 9">
    <name type="scientific">Cellulomonas gilvus (strain ATCC 13127 / NRRL B-14078)</name>
    <name type="common">Cellvibrio gilvus</name>
    <dbReference type="NCBI Taxonomy" id="593907"/>
    <lineage>
        <taxon>Bacteria</taxon>
        <taxon>Bacillati</taxon>
        <taxon>Actinomycetota</taxon>
        <taxon>Actinomycetes</taxon>
        <taxon>Micrococcales</taxon>
        <taxon>Cellulomonadaceae</taxon>
        <taxon>Cellulomonas</taxon>
    </lineage>
</organism>
<dbReference type="GO" id="GO:0003886">
    <property type="term" value="F:DNA (cytosine-5-)-methyltransferase activity"/>
    <property type="evidence" value="ECO:0007669"/>
    <property type="project" value="UniProtKB-EC"/>
</dbReference>
<dbReference type="InterPro" id="IPR018117">
    <property type="entry name" value="C5_DNA_meth_AS"/>
</dbReference>
<keyword evidence="3 5" id="KW-0949">S-adenosyl-L-methionine</keyword>
<comment type="catalytic activity">
    <reaction evidence="7">
        <text>a 2'-deoxycytidine in DNA + S-adenosyl-L-methionine = a 5-methyl-2'-deoxycytidine in DNA + S-adenosyl-L-homocysteine + H(+)</text>
        <dbReference type="Rhea" id="RHEA:13681"/>
        <dbReference type="Rhea" id="RHEA-COMP:11369"/>
        <dbReference type="Rhea" id="RHEA-COMP:11370"/>
        <dbReference type="ChEBI" id="CHEBI:15378"/>
        <dbReference type="ChEBI" id="CHEBI:57856"/>
        <dbReference type="ChEBI" id="CHEBI:59789"/>
        <dbReference type="ChEBI" id="CHEBI:85452"/>
        <dbReference type="ChEBI" id="CHEBI:85454"/>
        <dbReference type="EC" id="2.1.1.37"/>
    </reaction>
</comment>
<dbReference type="GO" id="GO:0009307">
    <property type="term" value="P:DNA restriction-modification system"/>
    <property type="evidence" value="ECO:0007669"/>
    <property type="project" value="UniProtKB-KW"/>
</dbReference>
<evidence type="ECO:0000256" key="7">
    <source>
        <dbReference type="RuleBase" id="RU000417"/>
    </source>
</evidence>
<evidence type="ECO:0000256" key="2">
    <source>
        <dbReference type="ARBA" id="ARBA00022679"/>
    </source>
</evidence>
<evidence type="ECO:0000256" key="6">
    <source>
        <dbReference type="RuleBase" id="RU000416"/>
    </source>
</evidence>
<dbReference type="PANTHER" id="PTHR10629:SF52">
    <property type="entry name" value="DNA (CYTOSINE-5)-METHYLTRANSFERASE 1"/>
    <property type="match status" value="1"/>
</dbReference>
<dbReference type="Gene3D" id="3.90.120.10">
    <property type="entry name" value="DNA Methylase, subunit A, domain 2"/>
    <property type="match status" value="1"/>
</dbReference>
<dbReference type="SUPFAM" id="SSF53335">
    <property type="entry name" value="S-adenosyl-L-methionine-dependent methyltransferases"/>
    <property type="match status" value="1"/>
</dbReference>
<dbReference type="PROSITE" id="PS00094">
    <property type="entry name" value="C5_MTASE_1"/>
    <property type="match status" value="1"/>
</dbReference>
<gene>
    <name evidence="8" type="ordered locus">Celgi_2948</name>
</gene>
<dbReference type="InterPro" id="IPR050390">
    <property type="entry name" value="C5-Methyltransferase"/>
</dbReference>
<dbReference type="AlphaFoldDB" id="F8A6F3"/>
<reference evidence="9" key="1">
    <citation type="submission" date="2011-04" db="EMBL/GenBank/DDBJ databases">
        <title>Complete sequence of Cellvibrio gilvus ATCC 13127.</title>
        <authorList>
            <person name="Lucas S."/>
            <person name="Han J."/>
            <person name="Lapidus A."/>
            <person name="Cheng J.-F."/>
            <person name="Goodwin L."/>
            <person name="Pitluck S."/>
            <person name="Peters L."/>
            <person name="Munk A."/>
            <person name="Detter J.C."/>
            <person name="Han C."/>
            <person name="Tapia R."/>
            <person name="Land M."/>
            <person name="Hauser L."/>
            <person name="Kyrpides N."/>
            <person name="Ivanova N."/>
            <person name="Ovchinnikova G."/>
            <person name="Pagani I."/>
            <person name="Mead D."/>
            <person name="Brumm P."/>
            <person name="Woyke T."/>
        </authorList>
    </citation>
    <scope>NUCLEOTIDE SEQUENCE [LARGE SCALE GENOMIC DNA]</scope>
    <source>
        <strain evidence="9">ATCC 13127 / NRRL B-14078</strain>
    </source>
</reference>
<evidence type="ECO:0000256" key="4">
    <source>
        <dbReference type="ARBA" id="ARBA00022747"/>
    </source>
</evidence>
<dbReference type="HOGENOM" id="CLU_006958_2_2_11"/>
<sequence>MTTGTPPAAETLTVLDLFAGAGGLSAGVTSPGGFRSIAAVEMDRAAAATYKLNHPGTEVFAGPIQEWLDQYDVPSVDVIVGGPPCQGFSTLGKQDAEDERNALWYEYAKTIVRAQPKWFVVENVASFMKSEQFALFRRATSPGGMLEDWSFSARVVNAADYGSFQARKRAILIGHREDVPAPGWPAPTHVGRHRTVAEAIRGLPEPETDVWPTRTVTVNGDTMPGGLATDELQIGRHYRQLSLERFAVIPYGGNRFDLPDDLKAPCWRKHTSGSGDVMGRLHWDRPSVTIRTEFFKPEKGRYLHPESHRVITHREAAILQGFPGDYVWAGTREQVARQIGNAVPLELGAAVGRAILAAHQGWPAEGEGLFATRWGLIGSAV</sequence>